<evidence type="ECO:0000259" key="2">
    <source>
        <dbReference type="PROSITE" id="PS50022"/>
    </source>
</evidence>
<dbReference type="InterPro" id="IPR014895">
    <property type="entry name" value="Alginate_lyase_2"/>
</dbReference>
<dbReference type="Gene3D" id="2.60.120.260">
    <property type="entry name" value="Galactose-binding domain-like"/>
    <property type="match status" value="2"/>
</dbReference>
<evidence type="ECO:0000313" key="4">
    <source>
        <dbReference type="Proteomes" id="UP000184474"/>
    </source>
</evidence>
<reference evidence="4" key="1">
    <citation type="submission" date="2016-11" db="EMBL/GenBank/DDBJ databases">
        <authorList>
            <person name="Varghese N."/>
            <person name="Submissions S."/>
        </authorList>
    </citation>
    <scope>NUCLEOTIDE SEQUENCE [LARGE SCALE GENOMIC DNA]</scope>
    <source>
        <strain evidence="4">DSM 26134</strain>
    </source>
</reference>
<sequence length="577" mass="62375">MMKDYFYVGWKHATKVSSMAVIASALLFSTQSCDENMAEPDIRLSNALSAAGDLVNITNPGFESNWTGWADTDPSATSGDSHNGSKSAKITGSGGKVEQTLTVNTNTDYTLSAYILEAGTIGANVGGTNYSDGGDYNDWTQVTVSFNSGSSTSITIYAAYNGGTGRFDDFELIEGAGSTDPAEPTEGKLSVSSVSASADDGNVPTNTLDGDLDTRWSANGSGQYITYDLGSSQTVSSVKAAWYKGDQRSSTFKIRVGNSTSSLTEVYSGSSSGSSNNLETYNFDATEVRYIRITGLGNSSNTWNSITEVEIYGEAQDGGTDPVDPVDPTDPGSADVPSDLMDNCNQWKITYPNGEEDKTLCNESNNEYFYVNDDQNAIVFRVPIRSNNGSTPNSDYIRSELRERTESGSSDIYWTTSGTHVVYSKQAITHLPIVKDHLVATQIHGNKSDGIDDAMVLRLEGSHLFLSFNGGKLRDDITVSTNYSLGTVHEVIFEVIDGKHYCYYSEDGNLASAYANGNASNYLVKDGNNNYVMDKSYGEAYFKIGNYTQSNADKEGSETDNPNNYGEVLVYDFYVSH</sequence>
<dbReference type="STRING" id="156994.SAMN04488028_104286"/>
<dbReference type="Proteomes" id="UP000184474">
    <property type="component" value="Unassembled WGS sequence"/>
</dbReference>
<dbReference type="AlphaFoldDB" id="A0A1M6RT22"/>
<gene>
    <name evidence="3" type="ORF">SAMN04488028_104286</name>
</gene>
<evidence type="ECO:0000256" key="1">
    <source>
        <dbReference type="SAM" id="MobiDB-lite"/>
    </source>
</evidence>
<dbReference type="EMBL" id="FRAA01000004">
    <property type="protein sequence ID" value="SHK35682.1"/>
    <property type="molecule type" value="Genomic_DNA"/>
</dbReference>
<feature type="region of interest" description="Disordered" evidence="1">
    <location>
        <begin position="66"/>
        <end position="95"/>
    </location>
</feature>
<feature type="domain" description="F5/8 type C" evidence="2">
    <location>
        <begin position="171"/>
        <end position="314"/>
    </location>
</feature>
<dbReference type="PROSITE" id="PS51257">
    <property type="entry name" value="PROKAR_LIPOPROTEIN"/>
    <property type="match status" value="1"/>
</dbReference>
<dbReference type="InterPro" id="IPR000421">
    <property type="entry name" value="FA58C"/>
</dbReference>
<dbReference type="Gene3D" id="2.60.120.200">
    <property type="match status" value="1"/>
</dbReference>
<keyword evidence="4" id="KW-1185">Reference proteome</keyword>
<dbReference type="GO" id="GO:0004553">
    <property type="term" value="F:hydrolase activity, hydrolyzing O-glycosyl compounds"/>
    <property type="evidence" value="ECO:0007669"/>
    <property type="project" value="UniProtKB-ARBA"/>
</dbReference>
<organism evidence="3 4">
    <name type="scientific">Reichenbachiella agariperforans</name>
    <dbReference type="NCBI Taxonomy" id="156994"/>
    <lineage>
        <taxon>Bacteria</taxon>
        <taxon>Pseudomonadati</taxon>
        <taxon>Bacteroidota</taxon>
        <taxon>Cytophagia</taxon>
        <taxon>Cytophagales</taxon>
        <taxon>Reichenbachiellaceae</taxon>
        <taxon>Reichenbachiella</taxon>
    </lineage>
</organism>
<dbReference type="Pfam" id="PF00754">
    <property type="entry name" value="F5_F8_type_C"/>
    <property type="match status" value="1"/>
</dbReference>
<accession>A0A1M6RT22</accession>
<evidence type="ECO:0000313" key="3">
    <source>
        <dbReference type="EMBL" id="SHK35682.1"/>
    </source>
</evidence>
<dbReference type="PROSITE" id="PS50022">
    <property type="entry name" value="FA58C_3"/>
    <property type="match status" value="1"/>
</dbReference>
<name>A0A1M6RT22_REIAG</name>
<protein>
    <submittedName>
        <fullName evidence="3">F5/8 type C domain-containing protein</fullName>
    </submittedName>
</protein>
<dbReference type="InterPro" id="IPR008979">
    <property type="entry name" value="Galactose-bd-like_sf"/>
</dbReference>
<dbReference type="SUPFAM" id="SSF49785">
    <property type="entry name" value="Galactose-binding domain-like"/>
    <property type="match status" value="1"/>
</dbReference>
<dbReference type="SUPFAM" id="SSF49899">
    <property type="entry name" value="Concanavalin A-like lectins/glucanases"/>
    <property type="match status" value="1"/>
</dbReference>
<dbReference type="GO" id="GO:0005975">
    <property type="term" value="P:carbohydrate metabolic process"/>
    <property type="evidence" value="ECO:0007669"/>
    <property type="project" value="UniProtKB-ARBA"/>
</dbReference>
<feature type="compositionally biased region" description="Polar residues" evidence="1">
    <location>
        <begin position="74"/>
        <end position="90"/>
    </location>
</feature>
<proteinExistence type="predicted"/>
<feature type="region of interest" description="Disordered" evidence="1">
    <location>
        <begin position="315"/>
        <end position="339"/>
    </location>
</feature>
<dbReference type="InterPro" id="IPR013320">
    <property type="entry name" value="ConA-like_dom_sf"/>
</dbReference>
<dbReference type="Pfam" id="PF08787">
    <property type="entry name" value="Alginate_lyase2"/>
    <property type="match status" value="1"/>
</dbReference>